<dbReference type="EMBL" id="CP045702">
    <property type="protein sequence ID" value="QNE76103.1"/>
    <property type="molecule type" value="Genomic_DNA"/>
</dbReference>
<proteinExistence type="predicted"/>
<dbReference type="KEGG" id="sfiy:F0344_17060"/>
<dbReference type="AlphaFoldDB" id="A0A7G7BL88"/>
<keyword evidence="2" id="KW-1185">Reference proteome</keyword>
<evidence type="ECO:0000313" key="1">
    <source>
        <dbReference type="EMBL" id="QNE76103.1"/>
    </source>
</evidence>
<evidence type="ECO:0000313" key="2">
    <source>
        <dbReference type="Proteomes" id="UP000515307"/>
    </source>
</evidence>
<reference evidence="2" key="1">
    <citation type="submission" date="2019-10" db="EMBL/GenBank/DDBJ databases">
        <title>Antimicrobial potential of Antarctic Bacteria.</title>
        <authorList>
            <person name="Benaud N."/>
            <person name="Edwards R.J."/>
            <person name="Ferrari B.C."/>
        </authorList>
    </citation>
    <scope>NUCLEOTIDE SEQUENCE [LARGE SCALE GENOMIC DNA]</scope>
    <source>
        <strain evidence="2">NBSH44</strain>
    </source>
</reference>
<protein>
    <submittedName>
        <fullName evidence="1">Uncharacterized protein</fullName>
    </submittedName>
</protein>
<name>A0A7G7BL88_9ACTN</name>
<sequence>MRPSIRAALKRSAELTRNNRLVEGMEVGESAIRSATPDEHPEIQAWLTDHADDFTGTTGGTA</sequence>
<accession>A0A7G7BL88</accession>
<organism evidence="1 2">
    <name type="scientific">Streptomyces finlayi</name>
    <dbReference type="NCBI Taxonomy" id="67296"/>
    <lineage>
        <taxon>Bacteria</taxon>
        <taxon>Bacillati</taxon>
        <taxon>Actinomycetota</taxon>
        <taxon>Actinomycetes</taxon>
        <taxon>Kitasatosporales</taxon>
        <taxon>Streptomycetaceae</taxon>
        <taxon>Streptomyces</taxon>
    </lineage>
</organism>
<dbReference type="RefSeq" id="WP_185299599.1">
    <property type="nucleotide sequence ID" value="NZ_CP045702.1"/>
</dbReference>
<dbReference type="Proteomes" id="UP000515307">
    <property type="component" value="Chromosome"/>
</dbReference>
<gene>
    <name evidence="1" type="ORF">F0344_17060</name>
</gene>